<gene>
    <name evidence="6" type="ORF">QRX50_29520</name>
</gene>
<protein>
    <submittedName>
        <fullName evidence="6">ABC transporter substrate-binding protein</fullName>
    </submittedName>
</protein>
<dbReference type="GO" id="GO:0042597">
    <property type="term" value="C:periplasmic space"/>
    <property type="evidence" value="ECO:0007669"/>
    <property type="project" value="UniProtKB-ARBA"/>
</dbReference>
<evidence type="ECO:0000313" key="6">
    <source>
        <dbReference type="EMBL" id="WIX75630.1"/>
    </source>
</evidence>
<dbReference type="SUPFAM" id="SSF53850">
    <property type="entry name" value="Periplasmic binding protein-like II"/>
    <property type="match status" value="1"/>
</dbReference>
<evidence type="ECO:0000313" key="7">
    <source>
        <dbReference type="Proteomes" id="UP001236014"/>
    </source>
</evidence>
<reference evidence="6 7" key="1">
    <citation type="submission" date="2023-06" db="EMBL/GenBank/DDBJ databases">
        <authorList>
            <person name="Oyuntsetseg B."/>
            <person name="Kim S.B."/>
        </authorList>
    </citation>
    <scope>NUCLEOTIDE SEQUENCE [LARGE SCALE GENOMIC DNA]</scope>
    <source>
        <strain evidence="6 7">2-15</strain>
    </source>
</reference>
<dbReference type="InterPro" id="IPR030678">
    <property type="entry name" value="Peptide/Ni-bd"/>
</dbReference>
<accession>A0A9Y2IAN3</accession>
<dbReference type="EMBL" id="CP127294">
    <property type="protein sequence ID" value="WIX75630.1"/>
    <property type="molecule type" value="Genomic_DNA"/>
</dbReference>
<keyword evidence="3 4" id="KW-0732">Signal</keyword>
<sequence length="523" mass="56896">MSRASAAVRVLAGIAVGVVSAASITACAPSAGTGGNGPTGVAANGGSMTFVAQYETTTMDPLITYVQSTNDTFRTQAIFDLLAYTDTTGKVVPRIAESITPNAGKTEWTIKIRPGVKFSDGTSYDAAAVKFTIDRDAVEANHSTQYTAAKDLKTTVIDPLTLKVTLPSPNAQFDQVVSQSFSLVPSPTAVQKEGKDFGQHPVGAGPFVLQEWVKGDHMSFARNPQYWQRGLPHLDSVTLKVVEDPQQATNVLLSGEAQLFEVQHTSTLAAGEKAGLQSVKTAVNGGDGLFFNTRRAPFDDRRARQAVAYALDLSELAKVVYHGLVQPPKNLFATDSPYYDSKYDYPAPDKAKAQQLFDQLAVESKRVDFTYVTTSGAEDVKLAQFVQSRLATFRNVTMNIDTQSGAERIQSYRQSNFQMTTGATFFLNPYPVTQSTFATGGVLNYPLYSNPDVDAALADAVTTTEENRRKRDYETFLQHYAHDLPTLPTQATELGVLFTDKVTGVQTFELGCTPFWDQIGYKR</sequence>
<evidence type="ECO:0000256" key="4">
    <source>
        <dbReference type="SAM" id="SignalP"/>
    </source>
</evidence>
<comment type="similarity">
    <text evidence="1">Belongs to the bacterial solute-binding protein 5 family.</text>
</comment>
<dbReference type="AlphaFoldDB" id="A0A9Y2IAN3"/>
<dbReference type="CDD" id="cd00995">
    <property type="entry name" value="PBP2_NikA_DppA_OppA_like"/>
    <property type="match status" value="1"/>
</dbReference>
<feature type="domain" description="Solute-binding protein family 5" evidence="5">
    <location>
        <begin position="90"/>
        <end position="432"/>
    </location>
</feature>
<dbReference type="PANTHER" id="PTHR30290">
    <property type="entry name" value="PERIPLASMIC BINDING COMPONENT OF ABC TRANSPORTER"/>
    <property type="match status" value="1"/>
</dbReference>
<organism evidence="6 7">
    <name type="scientific">Amycolatopsis carbonis</name>
    <dbReference type="NCBI Taxonomy" id="715471"/>
    <lineage>
        <taxon>Bacteria</taxon>
        <taxon>Bacillati</taxon>
        <taxon>Actinomycetota</taxon>
        <taxon>Actinomycetes</taxon>
        <taxon>Pseudonocardiales</taxon>
        <taxon>Pseudonocardiaceae</taxon>
        <taxon>Amycolatopsis</taxon>
    </lineage>
</organism>
<dbReference type="PROSITE" id="PS51257">
    <property type="entry name" value="PROKAR_LIPOPROTEIN"/>
    <property type="match status" value="1"/>
</dbReference>
<feature type="signal peptide" evidence="4">
    <location>
        <begin position="1"/>
        <end position="21"/>
    </location>
</feature>
<dbReference type="GO" id="GO:0015833">
    <property type="term" value="P:peptide transport"/>
    <property type="evidence" value="ECO:0007669"/>
    <property type="project" value="TreeGrafter"/>
</dbReference>
<dbReference type="Gene3D" id="3.10.105.10">
    <property type="entry name" value="Dipeptide-binding Protein, Domain 3"/>
    <property type="match status" value="1"/>
</dbReference>
<dbReference type="Pfam" id="PF00496">
    <property type="entry name" value="SBP_bac_5"/>
    <property type="match status" value="1"/>
</dbReference>
<dbReference type="PANTHER" id="PTHR30290:SF9">
    <property type="entry name" value="OLIGOPEPTIDE-BINDING PROTEIN APPA"/>
    <property type="match status" value="1"/>
</dbReference>
<dbReference type="RefSeq" id="WP_285966395.1">
    <property type="nucleotide sequence ID" value="NZ_CP127294.1"/>
</dbReference>
<dbReference type="GO" id="GO:1904680">
    <property type="term" value="F:peptide transmembrane transporter activity"/>
    <property type="evidence" value="ECO:0007669"/>
    <property type="project" value="TreeGrafter"/>
</dbReference>
<proteinExistence type="inferred from homology"/>
<evidence type="ECO:0000256" key="2">
    <source>
        <dbReference type="ARBA" id="ARBA00022448"/>
    </source>
</evidence>
<evidence type="ECO:0000256" key="1">
    <source>
        <dbReference type="ARBA" id="ARBA00005695"/>
    </source>
</evidence>
<dbReference type="InterPro" id="IPR039424">
    <property type="entry name" value="SBP_5"/>
</dbReference>
<evidence type="ECO:0000256" key="3">
    <source>
        <dbReference type="ARBA" id="ARBA00022729"/>
    </source>
</evidence>
<keyword evidence="7" id="KW-1185">Reference proteome</keyword>
<dbReference type="KEGG" id="acab:QRX50_29520"/>
<name>A0A9Y2IAN3_9PSEU</name>
<dbReference type="Proteomes" id="UP001236014">
    <property type="component" value="Chromosome"/>
</dbReference>
<dbReference type="PIRSF" id="PIRSF002741">
    <property type="entry name" value="MppA"/>
    <property type="match status" value="1"/>
</dbReference>
<dbReference type="InterPro" id="IPR000914">
    <property type="entry name" value="SBP_5_dom"/>
</dbReference>
<feature type="chain" id="PRO_5040872906" evidence="4">
    <location>
        <begin position="22"/>
        <end position="523"/>
    </location>
</feature>
<dbReference type="Gene3D" id="3.40.190.10">
    <property type="entry name" value="Periplasmic binding protein-like II"/>
    <property type="match status" value="1"/>
</dbReference>
<keyword evidence="2" id="KW-0813">Transport</keyword>
<dbReference type="GO" id="GO:0043190">
    <property type="term" value="C:ATP-binding cassette (ABC) transporter complex"/>
    <property type="evidence" value="ECO:0007669"/>
    <property type="project" value="InterPro"/>
</dbReference>
<evidence type="ECO:0000259" key="5">
    <source>
        <dbReference type="Pfam" id="PF00496"/>
    </source>
</evidence>